<dbReference type="AlphaFoldDB" id="A0A553HSG2"/>
<proteinExistence type="predicted"/>
<evidence type="ECO:0000313" key="1">
    <source>
        <dbReference type="EMBL" id="TRX90883.1"/>
    </source>
</evidence>
<name>A0A553HSG2_9PEZI</name>
<protein>
    <submittedName>
        <fullName evidence="1">Uncharacterized protein</fullName>
    </submittedName>
</protein>
<dbReference type="OrthoDB" id="4770242at2759"/>
<organism evidence="1 2">
    <name type="scientific">Xylaria flabelliformis</name>
    <dbReference type="NCBI Taxonomy" id="2512241"/>
    <lineage>
        <taxon>Eukaryota</taxon>
        <taxon>Fungi</taxon>
        <taxon>Dikarya</taxon>
        <taxon>Ascomycota</taxon>
        <taxon>Pezizomycotina</taxon>
        <taxon>Sordariomycetes</taxon>
        <taxon>Xylariomycetidae</taxon>
        <taxon>Xylariales</taxon>
        <taxon>Xylariaceae</taxon>
        <taxon>Xylaria</taxon>
    </lineage>
</organism>
<evidence type="ECO:0000313" key="2">
    <source>
        <dbReference type="Proteomes" id="UP000319160"/>
    </source>
</evidence>
<gene>
    <name evidence="1" type="ORF">FHL15_008287</name>
</gene>
<comment type="caution">
    <text evidence="1">The sequence shown here is derived from an EMBL/GenBank/DDBJ whole genome shotgun (WGS) entry which is preliminary data.</text>
</comment>
<reference evidence="2" key="1">
    <citation type="submission" date="2019-06" db="EMBL/GenBank/DDBJ databases">
        <title>Draft genome sequence of the griseofulvin-producing fungus Xylaria cubensis strain G536.</title>
        <authorList>
            <person name="Mead M.E."/>
            <person name="Raja H.A."/>
            <person name="Steenwyk J.L."/>
            <person name="Knowles S.L."/>
            <person name="Oberlies N.H."/>
            <person name="Rokas A."/>
        </authorList>
    </citation>
    <scope>NUCLEOTIDE SEQUENCE [LARGE SCALE GENOMIC DNA]</scope>
    <source>
        <strain evidence="2">G536</strain>
    </source>
</reference>
<dbReference type="Proteomes" id="UP000319160">
    <property type="component" value="Unassembled WGS sequence"/>
</dbReference>
<sequence>MGLDFDFNGPLSPTCWSRDVDNEFNALMPPYGSGVGNSSIEPFIIDVSDSDEDDVPDLPPPVYGDGVGGETESNDAISPMSLDIAGFERDISYTESAEMTYASRDIPLDEQVKFDRVALLVADDDYNDVVMADVPMAGITNFDDISGVVTIPSSETVQVPALPNSDTDAPLPSWMMGALHPGFLQELRACNLKEITLEKDKIRFSFA</sequence>
<accession>A0A553HSG2</accession>
<keyword evidence="2" id="KW-1185">Reference proteome</keyword>
<dbReference type="EMBL" id="VFLP01000051">
    <property type="protein sequence ID" value="TRX90883.1"/>
    <property type="molecule type" value="Genomic_DNA"/>
</dbReference>